<dbReference type="GO" id="GO:0004803">
    <property type="term" value="F:transposase activity"/>
    <property type="evidence" value="ECO:0007669"/>
    <property type="project" value="InterPro"/>
</dbReference>
<dbReference type="AlphaFoldDB" id="A0A2H0NF09"/>
<dbReference type="InterPro" id="IPR036515">
    <property type="entry name" value="Transposase_17_sf"/>
</dbReference>
<sequence length="236" mass="28069">MKNPPFATGEIYHLYNRGVEKRDIFLDEEDRLRFIHDLFEFNDLEPADKFLIIQQIHQRNQLSEVKLPKIERGPRKLIIESLAFYLGGNHFHLMVKQIKEGGITLFMRKMGTGYTNYFNLKYERVGSLFQGPFKAALVKTDAHFIHLPFYIHLNALDSVMPEWRERKIPDVKKALRILETYRWSSHLDYLGKKNFPSVTQRDFLLKFWGGPAKYKELITDWLRELEIEEIKPIILE</sequence>
<evidence type="ECO:0000313" key="2">
    <source>
        <dbReference type="EMBL" id="PIR07483.1"/>
    </source>
</evidence>
<comment type="caution">
    <text evidence="2">The sequence shown here is derived from an EMBL/GenBank/DDBJ whole genome shotgun (WGS) entry which is preliminary data.</text>
</comment>
<dbReference type="SUPFAM" id="SSF143422">
    <property type="entry name" value="Transposase IS200-like"/>
    <property type="match status" value="1"/>
</dbReference>
<evidence type="ECO:0000259" key="1">
    <source>
        <dbReference type="SMART" id="SM01321"/>
    </source>
</evidence>
<name>A0A2H0NF09_9BACT</name>
<feature type="domain" description="Transposase IS200-like" evidence="1">
    <location>
        <begin position="7"/>
        <end position="154"/>
    </location>
</feature>
<accession>A0A2H0NF09</accession>
<dbReference type="InterPro" id="IPR002686">
    <property type="entry name" value="Transposase_17"/>
</dbReference>
<gene>
    <name evidence="2" type="ORF">COV54_00800</name>
</gene>
<dbReference type="GO" id="GO:0006313">
    <property type="term" value="P:DNA transposition"/>
    <property type="evidence" value="ECO:0007669"/>
    <property type="project" value="InterPro"/>
</dbReference>
<proteinExistence type="predicted"/>
<organism evidence="2 3">
    <name type="scientific">Candidatus Jorgensenbacteria bacterium CG11_big_fil_rev_8_21_14_0_20_38_23</name>
    <dbReference type="NCBI Taxonomy" id="1974594"/>
    <lineage>
        <taxon>Bacteria</taxon>
        <taxon>Candidatus Joergenseniibacteriota</taxon>
    </lineage>
</organism>
<dbReference type="Proteomes" id="UP000228867">
    <property type="component" value="Unassembled WGS sequence"/>
</dbReference>
<dbReference type="Gene3D" id="3.30.70.1290">
    <property type="entry name" value="Transposase IS200-like"/>
    <property type="match status" value="1"/>
</dbReference>
<dbReference type="SMART" id="SM01321">
    <property type="entry name" value="Y1_Tnp"/>
    <property type="match status" value="1"/>
</dbReference>
<reference evidence="2 3" key="1">
    <citation type="submission" date="2017-09" db="EMBL/GenBank/DDBJ databases">
        <title>Depth-based differentiation of microbial function through sediment-hosted aquifers and enrichment of novel symbionts in the deep terrestrial subsurface.</title>
        <authorList>
            <person name="Probst A.J."/>
            <person name="Ladd B."/>
            <person name="Jarett J.K."/>
            <person name="Geller-Mcgrath D.E."/>
            <person name="Sieber C.M."/>
            <person name="Emerson J.B."/>
            <person name="Anantharaman K."/>
            <person name="Thomas B.C."/>
            <person name="Malmstrom R."/>
            <person name="Stieglmeier M."/>
            <person name="Klingl A."/>
            <person name="Woyke T."/>
            <person name="Ryan C.M."/>
            <person name="Banfield J.F."/>
        </authorList>
    </citation>
    <scope>NUCLEOTIDE SEQUENCE [LARGE SCALE GENOMIC DNA]</scope>
    <source>
        <strain evidence="2">CG11_big_fil_rev_8_21_14_0_20_38_23</strain>
    </source>
</reference>
<dbReference type="EMBL" id="PCWR01000019">
    <property type="protein sequence ID" value="PIR07483.1"/>
    <property type="molecule type" value="Genomic_DNA"/>
</dbReference>
<dbReference type="PANTHER" id="PTHR34322:SF2">
    <property type="entry name" value="TRANSPOSASE IS200-LIKE DOMAIN-CONTAINING PROTEIN"/>
    <property type="match status" value="1"/>
</dbReference>
<protein>
    <recommendedName>
        <fullName evidence="1">Transposase IS200-like domain-containing protein</fullName>
    </recommendedName>
</protein>
<dbReference type="GO" id="GO:0003677">
    <property type="term" value="F:DNA binding"/>
    <property type="evidence" value="ECO:0007669"/>
    <property type="project" value="InterPro"/>
</dbReference>
<evidence type="ECO:0000313" key="3">
    <source>
        <dbReference type="Proteomes" id="UP000228867"/>
    </source>
</evidence>
<dbReference type="PANTHER" id="PTHR34322">
    <property type="entry name" value="TRANSPOSASE, Y1_TNP DOMAIN-CONTAINING"/>
    <property type="match status" value="1"/>
</dbReference>